<evidence type="ECO:0000259" key="2">
    <source>
        <dbReference type="SMART" id="SM01408"/>
    </source>
</evidence>
<dbReference type="InterPro" id="IPR013083">
    <property type="entry name" value="Znf_RING/FYVE/PHD"/>
</dbReference>
<dbReference type="Gene3D" id="3.30.40.10">
    <property type="entry name" value="Zinc/RING finger domain, C3HC4 (zinc finger)"/>
    <property type="match status" value="1"/>
</dbReference>
<dbReference type="Proteomes" id="UP000267821">
    <property type="component" value="Unassembled WGS sequence"/>
</dbReference>
<feature type="compositionally biased region" description="Basic and acidic residues" evidence="1">
    <location>
        <begin position="370"/>
        <end position="381"/>
    </location>
</feature>
<dbReference type="AlphaFoldDB" id="A0A3N4LGU8"/>
<organism evidence="3 4">
    <name type="scientific">Terfezia boudieri ATCC MYA-4762</name>
    <dbReference type="NCBI Taxonomy" id="1051890"/>
    <lineage>
        <taxon>Eukaryota</taxon>
        <taxon>Fungi</taxon>
        <taxon>Dikarya</taxon>
        <taxon>Ascomycota</taxon>
        <taxon>Pezizomycotina</taxon>
        <taxon>Pezizomycetes</taxon>
        <taxon>Pezizales</taxon>
        <taxon>Pezizaceae</taxon>
        <taxon>Terfezia</taxon>
    </lineage>
</organism>
<reference evidence="3 4" key="1">
    <citation type="journal article" date="2018" name="Nat. Ecol. Evol.">
        <title>Pezizomycetes genomes reveal the molecular basis of ectomycorrhizal truffle lifestyle.</title>
        <authorList>
            <person name="Murat C."/>
            <person name="Payen T."/>
            <person name="Noel B."/>
            <person name="Kuo A."/>
            <person name="Morin E."/>
            <person name="Chen J."/>
            <person name="Kohler A."/>
            <person name="Krizsan K."/>
            <person name="Balestrini R."/>
            <person name="Da Silva C."/>
            <person name="Montanini B."/>
            <person name="Hainaut M."/>
            <person name="Levati E."/>
            <person name="Barry K.W."/>
            <person name="Belfiori B."/>
            <person name="Cichocki N."/>
            <person name="Clum A."/>
            <person name="Dockter R.B."/>
            <person name="Fauchery L."/>
            <person name="Guy J."/>
            <person name="Iotti M."/>
            <person name="Le Tacon F."/>
            <person name="Lindquist E.A."/>
            <person name="Lipzen A."/>
            <person name="Malagnac F."/>
            <person name="Mello A."/>
            <person name="Molinier V."/>
            <person name="Miyauchi S."/>
            <person name="Poulain J."/>
            <person name="Riccioni C."/>
            <person name="Rubini A."/>
            <person name="Sitrit Y."/>
            <person name="Splivallo R."/>
            <person name="Traeger S."/>
            <person name="Wang M."/>
            <person name="Zifcakova L."/>
            <person name="Wipf D."/>
            <person name="Zambonelli A."/>
            <person name="Paolocci F."/>
            <person name="Nowrousian M."/>
            <person name="Ottonello S."/>
            <person name="Baldrian P."/>
            <person name="Spatafora J.W."/>
            <person name="Henrissat B."/>
            <person name="Nagy L.G."/>
            <person name="Aury J.M."/>
            <person name="Wincker P."/>
            <person name="Grigoriev I.V."/>
            <person name="Bonfante P."/>
            <person name="Martin F.M."/>
        </authorList>
    </citation>
    <scope>NUCLEOTIDE SEQUENCE [LARGE SCALE GENOMIC DNA]</scope>
    <source>
        <strain evidence="3 4">ATCC MYA-4762</strain>
    </source>
</reference>
<accession>A0A3N4LGU8</accession>
<feature type="compositionally biased region" description="Pro residues" evidence="1">
    <location>
        <begin position="508"/>
        <end position="524"/>
    </location>
</feature>
<evidence type="ECO:0000256" key="1">
    <source>
        <dbReference type="SAM" id="MobiDB-lite"/>
    </source>
</evidence>
<dbReference type="SMART" id="SM01408">
    <property type="entry name" value="ING"/>
    <property type="match status" value="1"/>
</dbReference>
<evidence type="ECO:0000313" key="3">
    <source>
        <dbReference type="EMBL" id="RPB21956.1"/>
    </source>
</evidence>
<feature type="compositionally biased region" description="Low complexity" evidence="1">
    <location>
        <begin position="655"/>
        <end position="664"/>
    </location>
</feature>
<dbReference type="Gene3D" id="6.10.140.1740">
    <property type="match status" value="1"/>
</dbReference>
<feature type="compositionally biased region" description="Low complexity" evidence="1">
    <location>
        <begin position="552"/>
        <end position="576"/>
    </location>
</feature>
<feature type="compositionally biased region" description="Low complexity" evidence="1">
    <location>
        <begin position="452"/>
        <end position="470"/>
    </location>
</feature>
<name>A0A3N4LGU8_9PEZI</name>
<dbReference type="InterPro" id="IPR024610">
    <property type="entry name" value="ING_N_histone-binding"/>
</dbReference>
<dbReference type="GO" id="GO:0004402">
    <property type="term" value="F:histone acetyltransferase activity"/>
    <property type="evidence" value="ECO:0007669"/>
    <property type="project" value="TreeGrafter"/>
</dbReference>
<feature type="compositionally biased region" description="Low complexity" evidence="1">
    <location>
        <begin position="489"/>
        <end position="507"/>
    </location>
</feature>
<dbReference type="GO" id="GO:0005634">
    <property type="term" value="C:nucleus"/>
    <property type="evidence" value="ECO:0007669"/>
    <property type="project" value="TreeGrafter"/>
</dbReference>
<dbReference type="InterPro" id="IPR028651">
    <property type="entry name" value="ING_fam"/>
</dbReference>
<dbReference type="STRING" id="1051890.A0A3N4LGU8"/>
<feature type="compositionally biased region" description="Polar residues" evidence="1">
    <location>
        <begin position="404"/>
        <end position="413"/>
    </location>
</feature>
<feature type="region of interest" description="Disordered" evidence="1">
    <location>
        <begin position="210"/>
        <end position="252"/>
    </location>
</feature>
<feature type="domain" description="Inhibitor of growth protein N-terminal histone-binding" evidence="2">
    <location>
        <begin position="24"/>
        <end position="144"/>
    </location>
</feature>
<proteinExistence type="predicted"/>
<keyword evidence="4" id="KW-1185">Reference proteome</keyword>
<dbReference type="InParanoid" id="A0A3N4LGU8"/>
<feature type="compositionally biased region" description="Polar residues" evidence="1">
    <location>
        <begin position="442"/>
        <end position="451"/>
    </location>
</feature>
<dbReference type="GO" id="GO:0000123">
    <property type="term" value="C:histone acetyltransferase complex"/>
    <property type="evidence" value="ECO:0007669"/>
    <property type="project" value="TreeGrafter"/>
</dbReference>
<sequence length="719" mass="77708">MSDTEAMINVVPPQPLPDPDAATIVHDFLEYTEHLHNDVARSLRLIGTLDHEYHRSTASLETLCVKYGEARQSPPPELAEPNGTADWPYSVNQQDMGSLTLRLSMARKLNDAIRAREEASAESVRLYDNVDRHFNKLSSTLLKLQQIPPPEREPTPPPAPPPSAEAQPRITLRVADRFGSRTPFVNLAGRRRKGATYGMGRAGRRPAIRREDDWEDLGDGERPIKRRGRRPGVGFQPKPLPPPPLTESGEPVDPLSLPWNRLMPHELARLRKRMKKNTQWTPSSTMILRELESLGRGIANKDKFMHQIESGEYPHCTPEDGGIGSLATESNLMTTENRGMKLNAAKRRLKEAQALQALAAGKMLPGSDDSMDHDTKMEDSVRVGPSKPPVYGGKVMTPMGPVPTYSTELSSSRPEAGSIPTKGPIQGTRGKDPEAMNHLKLRTTSSTIASMQQQQQAAKPVVKPVVRLSATPPPPPAPKASTPPPPQPQAAEPVPEFASFPSSASTPTLPPPQPSPPPPPPTLPEIPSTQIAASKKRKRLSVSSPPPPPSPSSTKSAKSSDSTISPVSAPASPPITKHCGSTSAHTPVPPPPPEELESPSPATQPPDVKPTMRAPPAQVPVKRRGRPPGSFKVGAARRKHAAKMAKLADAEKAEAAAAAASAAAGNSPTKKGEEGEWEEDMEVYEHEPRYCLCNGVSHGLMLGCDNEEVRKPVSLQFLS</sequence>
<gene>
    <name evidence="3" type="ORF">L211DRAFT_851168</name>
</gene>
<dbReference type="GO" id="GO:0006355">
    <property type="term" value="P:regulation of DNA-templated transcription"/>
    <property type="evidence" value="ECO:0007669"/>
    <property type="project" value="TreeGrafter"/>
</dbReference>
<dbReference type="PANTHER" id="PTHR10333:SF94">
    <property type="entry name" value="FINGER DOMAIN PROTEIN, PUTATIVE (AFU_ORTHOLOGUE AFUA_3G11940)-RELATED"/>
    <property type="match status" value="1"/>
</dbReference>
<feature type="region of interest" description="Disordered" evidence="1">
    <location>
        <begin position="145"/>
        <end position="167"/>
    </location>
</feature>
<evidence type="ECO:0000313" key="4">
    <source>
        <dbReference type="Proteomes" id="UP000267821"/>
    </source>
</evidence>
<protein>
    <recommendedName>
        <fullName evidence="2">Inhibitor of growth protein N-terminal histone-binding domain-containing protein</fullName>
    </recommendedName>
</protein>
<feature type="compositionally biased region" description="Pro residues" evidence="1">
    <location>
        <begin position="471"/>
        <end position="488"/>
    </location>
</feature>
<dbReference type="EMBL" id="ML121556">
    <property type="protein sequence ID" value="RPB21956.1"/>
    <property type="molecule type" value="Genomic_DNA"/>
</dbReference>
<dbReference type="PANTHER" id="PTHR10333">
    <property type="entry name" value="INHIBITOR OF GROWTH PROTEIN"/>
    <property type="match status" value="1"/>
</dbReference>
<dbReference type="OrthoDB" id="5411773at2759"/>
<feature type="region of interest" description="Disordered" evidence="1">
    <location>
        <begin position="363"/>
        <end position="679"/>
    </location>
</feature>